<dbReference type="PANTHER" id="PTHR33508">
    <property type="entry name" value="UPF0056 MEMBRANE PROTEIN YHCE"/>
    <property type="match status" value="1"/>
</dbReference>
<organism evidence="9 10">
    <name type="scientific">Methylobacterium brachiatum</name>
    <dbReference type="NCBI Taxonomy" id="269660"/>
    <lineage>
        <taxon>Bacteria</taxon>
        <taxon>Pseudomonadati</taxon>
        <taxon>Pseudomonadota</taxon>
        <taxon>Alphaproteobacteria</taxon>
        <taxon>Hyphomicrobiales</taxon>
        <taxon>Methylobacteriaceae</taxon>
        <taxon>Methylobacterium</taxon>
    </lineage>
</organism>
<dbReference type="Pfam" id="PF01914">
    <property type="entry name" value="MarC"/>
    <property type="match status" value="1"/>
</dbReference>
<evidence type="ECO:0000256" key="2">
    <source>
        <dbReference type="ARBA" id="ARBA00009784"/>
    </source>
</evidence>
<name>A0AAJ1TUW5_9HYPH</name>
<evidence type="ECO:0000256" key="4">
    <source>
        <dbReference type="ARBA" id="ARBA00022519"/>
    </source>
</evidence>
<sequence>MSIDFTIQQFLLALSGLIAIVNPIGGAFIFAQVTSAYSHAERVLLSRKIGVYAALVMLGALWAGTPILNFFGVTLAALRIAGGLVVMSSAWNQLNRPEAREARKQAEASGSKDRGATTLIETGGDPAPAPLAEIAFFPLTLPFTTGPGTIAVAITLGSNRPAAYADRFGFYIGVTLAALVVALAVALIYASADRVVALIGPARARVTGRLFAFLLLCVGTQILITGLTDVFAPLVAAR</sequence>
<accession>A0AAJ1TUW5</accession>
<dbReference type="InterPro" id="IPR002771">
    <property type="entry name" value="Multi_antbiot-R_MarC"/>
</dbReference>
<evidence type="ECO:0000256" key="1">
    <source>
        <dbReference type="ARBA" id="ARBA00004429"/>
    </source>
</evidence>
<reference evidence="9" key="1">
    <citation type="submission" date="2023-07" db="EMBL/GenBank/DDBJ databases">
        <title>Genomic Encyclopedia of Type Strains, Phase IV (KMG-IV): sequencing the most valuable type-strain genomes for metagenomic binning, comparative biology and taxonomic classification.</title>
        <authorList>
            <person name="Goeker M."/>
        </authorList>
    </citation>
    <scope>NUCLEOTIDE SEQUENCE</scope>
    <source>
        <strain evidence="9">DSM 19569</strain>
    </source>
</reference>
<evidence type="ECO:0000313" key="10">
    <source>
        <dbReference type="Proteomes" id="UP001223420"/>
    </source>
</evidence>
<dbReference type="Proteomes" id="UP001223420">
    <property type="component" value="Unassembled WGS sequence"/>
</dbReference>
<evidence type="ECO:0000313" key="9">
    <source>
        <dbReference type="EMBL" id="MDQ0545166.1"/>
    </source>
</evidence>
<dbReference type="GO" id="GO:0005886">
    <property type="term" value="C:plasma membrane"/>
    <property type="evidence" value="ECO:0007669"/>
    <property type="project" value="UniProtKB-SubCell"/>
</dbReference>
<dbReference type="RefSeq" id="WP_007560087.1">
    <property type="nucleotide sequence ID" value="NZ_CP033231.1"/>
</dbReference>
<gene>
    <name evidence="9" type="ORF">QO001_004104</name>
</gene>
<feature type="transmembrane region" description="Helical" evidence="8">
    <location>
        <begin position="49"/>
        <end position="70"/>
    </location>
</feature>
<dbReference type="EMBL" id="JAUSWL010000007">
    <property type="protein sequence ID" value="MDQ0545166.1"/>
    <property type="molecule type" value="Genomic_DNA"/>
</dbReference>
<comment type="subcellular location">
    <subcellularLocation>
        <location evidence="1">Cell inner membrane</location>
        <topology evidence="1">Multi-pass membrane protein</topology>
    </subcellularLocation>
    <subcellularLocation>
        <location evidence="8">Cell membrane</location>
        <topology evidence="8">Multi-pass membrane protein</topology>
    </subcellularLocation>
</comment>
<keyword evidence="6 8" id="KW-1133">Transmembrane helix</keyword>
<protein>
    <recommendedName>
        <fullName evidence="8">UPF0056 membrane protein</fullName>
    </recommendedName>
</protein>
<keyword evidence="3" id="KW-1003">Cell membrane</keyword>
<comment type="caution">
    <text evidence="8">Lacks conserved residue(s) required for the propagation of feature annotation.</text>
</comment>
<comment type="similarity">
    <text evidence="2 8">Belongs to the UPF0056 (MarC) family.</text>
</comment>
<evidence type="ECO:0000256" key="8">
    <source>
        <dbReference type="RuleBase" id="RU362048"/>
    </source>
</evidence>
<keyword evidence="7 8" id="KW-0472">Membrane</keyword>
<dbReference type="AlphaFoldDB" id="A0AAJ1TUW5"/>
<evidence type="ECO:0000256" key="3">
    <source>
        <dbReference type="ARBA" id="ARBA00022475"/>
    </source>
</evidence>
<feature type="transmembrane region" description="Helical" evidence="8">
    <location>
        <begin position="210"/>
        <end position="236"/>
    </location>
</feature>
<evidence type="ECO:0000256" key="6">
    <source>
        <dbReference type="ARBA" id="ARBA00022989"/>
    </source>
</evidence>
<dbReference type="GeneID" id="90834498"/>
<proteinExistence type="inferred from homology"/>
<evidence type="ECO:0000256" key="7">
    <source>
        <dbReference type="ARBA" id="ARBA00023136"/>
    </source>
</evidence>
<evidence type="ECO:0000256" key="5">
    <source>
        <dbReference type="ARBA" id="ARBA00022692"/>
    </source>
</evidence>
<comment type="caution">
    <text evidence="9">The sequence shown here is derived from an EMBL/GenBank/DDBJ whole genome shotgun (WGS) entry which is preliminary data.</text>
</comment>
<feature type="transmembrane region" description="Helical" evidence="8">
    <location>
        <begin position="12"/>
        <end position="37"/>
    </location>
</feature>
<dbReference type="PANTHER" id="PTHR33508:SF2">
    <property type="entry name" value="UPF0056 INNER MEMBRANE PROTEIN MARC"/>
    <property type="match status" value="1"/>
</dbReference>
<keyword evidence="5 8" id="KW-0812">Transmembrane</keyword>
<keyword evidence="4" id="KW-0997">Cell inner membrane</keyword>
<feature type="transmembrane region" description="Helical" evidence="8">
    <location>
        <begin position="168"/>
        <end position="190"/>
    </location>
</feature>